<feature type="region of interest" description="Disordered" evidence="1">
    <location>
        <begin position="226"/>
        <end position="252"/>
    </location>
</feature>
<name>A0A7S7AXK4_9SPIR</name>
<evidence type="ECO:0000313" key="4">
    <source>
        <dbReference type="Proteomes" id="UP000593915"/>
    </source>
</evidence>
<keyword evidence="2" id="KW-0732">Signal</keyword>
<evidence type="ECO:0000256" key="1">
    <source>
        <dbReference type="SAM" id="MobiDB-lite"/>
    </source>
</evidence>
<proteinExistence type="predicted"/>
<dbReference type="Proteomes" id="UP000593915">
    <property type="component" value="Chromosome"/>
</dbReference>
<reference evidence="3 4" key="1">
    <citation type="submission" date="2020-09" db="EMBL/GenBank/DDBJ databases">
        <title>Characterization of Treponema spp. from bovine digital dermatitis in Korea.</title>
        <authorList>
            <person name="Espiritu H.M."/>
            <person name="Cho Y.I."/>
            <person name="Mamuad L."/>
        </authorList>
    </citation>
    <scope>NUCLEOTIDE SEQUENCE [LARGE SCALE GENOMIC DNA]</scope>
    <source>
        <strain evidence="3 4">KS1</strain>
    </source>
</reference>
<dbReference type="RefSeq" id="WP_194076711.1">
    <property type="nucleotide sequence ID" value="NZ_CP061839.1"/>
</dbReference>
<protein>
    <submittedName>
        <fullName evidence="3">Uncharacterized protein</fullName>
    </submittedName>
</protein>
<gene>
    <name evidence="3" type="ORF">IFE08_02280</name>
</gene>
<accession>A0A7S7AXK4</accession>
<dbReference type="AlphaFoldDB" id="A0A7S7AXK4"/>
<feature type="signal peptide" evidence="2">
    <location>
        <begin position="1"/>
        <end position="22"/>
    </location>
</feature>
<evidence type="ECO:0000256" key="2">
    <source>
        <dbReference type="SAM" id="SignalP"/>
    </source>
</evidence>
<dbReference type="EMBL" id="CP061839">
    <property type="protein sequence ID" value="QOW61246.1"/>
    <property type="molecule type" value="Genomic_DNA"/>
</dbReference>
<sequence length="604" mass="65378">MKKNKIKPIIFFAVLLPAILQAQTIATWKGNTDDWSTPSNWTWLGTPPPLQIPDMNTEVKIQSVPTPNYYPKISSTATAKTVTVNSGATLTLEGTLEAEEITNNGTINNTVNGTIKLGKSLTNSGTLKVQTVELADNAGNEITIKGTSSPSNNTEIGNLTMEDKGGKTLKLDGKIKTALKLSGTESSKSFLVIEGLSPSCEITLTGSGEGNFLEIDTDKVKITGNNFTAKNSKQKGGKRPDDQTAQNGWKFPPVNLEWKGSQSGDWETAGNWEPEMVPSKQDTVTIPGNLPESRCPKLTNSSNAKAKEITLESGSSLDLDGQIISAASDKSEMKVSGKLSLEYTPEQKIWFNQTFQKNKITLNDGSTVEINGNGTSLALHDADINGGFKSLTINRSGNTTVTTDSGPIKVKNMFKITGTAILNSELQATNITVDYNSTLTAKQKITVNSKFENNGIFKSENEVFLSPSNIIRVIGNMAESKTEFKKLTCKDAGGKILSINGKIKVIEDLTLSGNSISNKLAINGNSSTSAIYLTASQDNTGKYLKVNTESIKINEGDFKPYYKMQNSEDNSGEPKNKNGWVFVDTFELKNSFMRVNGNELYGHL</sequence>
<evidence type="ECO:0000313" key="3">
    <source>
        <dbReference type="EMBL" id="QOW61246.1"/>
    </source>
</evidence>
<organism evidence="3 4">
    <name type="scientific">Treponema pedis</name>
    <dbReference type="NCBI Taxonomy" id="409322"/>
    <lineage>
        <taxon>Bacteria</taxon>
        <taxon>Pseudomonadati</taxon>
        <taxon>Spirochaetota</taxon>
        <taxon>Spirochaetia</taxon>
        <taxon>Spirochaetales</taxon>
        <taxon>Treponemataceae</taxon>
        <taxon>Treponema</taxon>
    </lineage>
</organism>
<feature type="chain" id="PRO_5033056777" evidence="2">
    <location>
        <begin position="23"/>
        <end position="604"/>
    </location>
</feature>